<evidence type="ECO:0000313" key="13">
    <source>
        <dbReference type="Proteomes" id="UP000823561"/>
    </source>
</evidence>
<feature type="binding site" evidence="9">
    <location>
        <position position="12"/>
    </location>
    <ligand>
        <name>FAD</name>
        <dbReference type="ChEBI" id="CHEBI:57692"/>
    </ligand>
</feature>
<keyword evidence="13" id="KW-1185">Reference proteome</keyword>
<keyword evidence="6 10" id="KW-0274">FAD</keyword>
<dbReference type="EMBL" id="JADWDJ010000012">
    <property type="protein sequence ID" value="KAG5272257.1"/>
    <property type="molecule type" value="Genomic_DNA"/>
</dbReference>
<evidence type="ECO:0000256" key="1">
    <source>
        <dbReference type="ARBA" id="ARBA00001974"/>
    </source>
</evidence>
<gene>
    <name evidence="12" type="ORF">AALO_G00163350</name>
</gene>
<dbReference type="Pfam" id="PF01593">
    <property type="entry name" value="Amino_oxidase"/>
    <property type="match status" value="1"/>
</dbReference>
<dbReference type="InterPro" id="IPR002937">
    <property type="entry name" value="Amino_oxidase"/>
</dbReference>
<keyword evidence="7 10" id="KW-0560">Oxidoreductase</keyword>
<evidence type="ECO:0000313" key="12">
    <source>
        <dbReference type="EMBL" id="KAG5272257.1"/>
    </source>
</evidence>
<dbReference type="PANTHER" id="PTHR43563:SF14">
    <property type="entry name" value="AMINE OXIDASE"/>
    <property type="match status" value="1"/>
</dbReference>
<keyword evidence="4 10" id="KW-0285">Flavoprotein</keyword>
<comment type="caution">
    <text evidence="12">The sequence shown here is derived from an EMBL/GenBank/DDBJ whole genome shotgun (WGS) entry which is preliminary data.</text>
</comment>
<keyword evidence="5" id="KW-0496">Mitochondrion</keyword>
<name>A0AAV6GFU9_9TELE</name>
<dbReference type="SUPFAM" id="SSF51905">
    <property type="entry name" value="FAD/NAD(P)-binding domain"/>
    <property type="match status" value="1"/>
</dbReference>
<dbReference type="GO" id="GO:0008131">
    <property type="term" value="F:primary methylamine oxidase activity"/>
    <property type="evidence" value="ECO:0007669"/>
    <property type="project" value="UniProtKB-ARBA"/>
</dbReference>
<keyword evidence="5" id="KW-1000">Mitochondrion outer membrane</keyword>
<dbReference type="Gene3D" id="3.50.50.60">
    <property type="entry name" value="FAD/NAD(P)-binding domain"/>
    <property type="match status" value="1"/>
</dbReference>
<comment type="subcellular location">
    <subcellularLocation>
        <location evidence="2">Mitochondrion outer membrane</location>
        <topology evidence="2">Single-pass type IV membrane protein</topology>
        <orientation evidence="2">Cytoplasmic side</orientation>
    </subcellularLocation>
</comment>
<feature type="binding site" evidence="9">
    <location>
        <position position="431"/>
    </location>
    <ligand>
        <name>FAD</name>
        <dbReference type="ChEBI" id="CHEBI:57692"/>
    </ligand>
</feature>
<dbReference type="GO" id="GO:0005741">
    <property type="term" value="C:mitochondrial outer membrane"/>
    <property type="evidence" value="ECO:0007669"/>
    <property type="project" value="UniProtKB-SubCell"/>
</dbReference>
<evidence type="ECO:0000256" key="9">
    <source>
        <dbReference type="PIRSR" id="PIRSR601613-1"/>
    </source>
</evidence>
<dbReference type="InterPro" id="IPR036188">
    <property type="entry name" value="FAD/NAD-bd_sf"/>
</dbReference>
<reference evidence="12" key="1">
    <citation type="submission" date="2020-10" db="EMBL/GenBank/DDBJ databases">
        <title>Chromosome-scale genome assembly of the Allis shad, Alosa alosa.</title>
        <authorList>
            <person name="Margot Z."/>
            <person name="Christophe K."/>
            <person name="Cabau C."/>
            <person name="Louis A."/>
            <person name="Berthelot C."/>
            <person name="Parey E."/>
            <person name="Roest Crollius H."/>
            <person name="Montfort J."/>
            <person name="Robinson-Rechavi M."/>
            <person name="Bucao C."/>
            <person name="Bouchez O."/>
            <person name="Gislard M."/>
            <person name="Lluch J."/>
            <person name="Milhes M."/>
            <person name="Lampietro C."/>
            <person name="Lopez Roques C."/>
            <person name="Donnadieu C."/>
            <person name="Braasch I."/>
            <person name="Desvignes T."/>
            <person name="Postlethwait J."/>
            <person name="Bobe J."/>
            <person name="Guiguen Y."/>
        </authorList>
    </citation>
    <scope>NUCLEOTIDE SEQUENCE</scope>
    <source>
        <strain evidence="12">M-15738</strain>
        <tissue evidence="12">Blood</tissue>
    </source>
</reference>
<feature type="binding site" evidence="9">
    <location>
        <position position="241"/>
    </location>
    <ligand>
        <name>substrate</name>
    </ligand>
</feature>
<dbReference type="Proteomes" id="UP000823561">
    <property type="component" value="Chromosome 12"/>
</dbReference>
<dbReference type="Gene3D" id="3.90.660.10">
    <property type="match status" value="1"/>
</dbReference>
<comment type="catalytic activity">
    <reaction evidence="8">
        <text>a secondary aliphatic amine + O2 + H2O = a primary amine + an aldehyde + H2O2</text>
        <dbReference type="Rhea" id="RHEA:26414"/>
        <dbReference type="ChEBI" id="CHEBI:15377"/>
        <dbReference type="ChEBI" id="CHEBI:15379"/>
        <dbReference type="ChEBI" id="CHEBI:16240"/>
        <dbReference type="ChEBI" id="CHEBI:17478"/>
        <dbReference type="ChEBI" id="CHEBI:58855"/>
        <dbReference type="ChEBI" id="CHEBI:65296"/>
        <dbReference type="EC" id="1.4.3.4"/>
    </reaction>
</comment>
<evidence type="ECO:0000256" key="4">
    <source>
        <dbReference type="ARBA" id="ARBA00022630"/>
    </source>
</evidence>
<dbReference type="GO" id="GO:0097621">
    <property type="term" value="F:monoamine oxidase activity"/>
    <property type="evidence" value="ECO:0007669"/>
    <property type="project" value="UniProtKB-EC"/>
</dbReference>
<sequence length="534" mass="59202">MYDIVIVGAGLSGLSAAHLLLQREAKLKLLILEGKERVGGRTVTQDVPAAGGLDRWDLGGQWVASSQTHVMQLIEELGLVVYPQYTEGKKVHHMGGPNARISTYTTSIPSYSPLVLLDFLQFIWKIGRLCKSVDVQEPWRTPDALRCDAMTLSTYIEQHVWTTELKEEMALCSRAVFGVEPSQMSLLFFLMYSAAAGGVMRLLETTPGAAQEFRVKGGTQQLSECLAERIGTERVRLNSPVTAIWQGDDSVEVRTPTESFSCRLVIVTCPPHMAARLQYQPALPTERQQLCQHMPVGHMIKFIITYPTAFWREKGFSGEIVTRPSNDCPFSVTYDATSPSGSAALVGFIAGLQAHDWASRKVEERRDAVVSSLVRYLGPEASNFVHYIEKDWGQEPYSGGCPVNVMVPGMLTYFHPSLRRPIGRIHWAGTETATKWCGYMSGAIQSGHRVALEVLARLSPHLLSQEEREAAQGLSHQPTPRSDLWSHVIGYSPLRITLTLTAITLGAALLLVKPQLRRDVIGQALAWLPKYYTN</sequence>
<evidence type="ECO:0000256" key="2">
    <source>
        <dbReference type="ARBA" id="ARBA00004362"/>
    </source>
</evidence>
<evidence type="ECO:0000256" key="8">
    <source>
        <dbReference type="ARBA" id="ARBA00048448"/>
    </source>
</evidence>
<protein>
    <recommendedName>
        <fullName evidence="10">Amine oxidase</fullName>
        <ecNumber evidence="10">1.4.3.-</ecNumber>
    </recommendedName>
</protein>
<evidence type="ECO:0000256" key="10">
    <source>
        <dbReference type="RuleBase" id="RU362067"/>
    </source>
</evidence>
<feature type="binding site" evidence="9">
    <location>
        <position position="348"/>
    </location>
    <ligand>
        <name>substrate</name>
    </ligand>
</feature>
<feature type="domain" description="Amine oxidase" evidence="11">
    <location>
        <begin position="11"/>
        <end position="455"/>
    </location>
</feature>
<evidence type="ECO:0000256" key="7">
    <source>
        <dbReference type="ARBA" id="ARBA00023002"/>
    </source>
</evidence>
<dbReference type="SUPFAM" id="SSF54373">
    <property type="entry name" value="FAD-linked reductases, C-terminal domain"/>
    <property type="match status" value="1"/>
</dbReference>
<evidence type="ECO:0000256" key="6">
    <source>
        <dbReference type="ARBA" id="ARBA00022827"/>
    </source>
</evidence>
<evidence type="ECO:0000259" key="11">
    <source>
        <dbReference type="Pfam" id="PF01593"/>
    </source>
</evidence>
<proteinExistence type="inferred from homology"/>
<comment type="cofactor">
    <cofactor evidence="1 10">
        <name>FAD</name>
        <dbReference type="ChEBI" id="CHEBI:57692"/>
    </cofactor>
</comment>
<dbReference type="PANTHER" id="PTHR43563">
    <property type="entry name" value="AMINE OXIDASE"/>
    <property type="match status" value="1"/>
</dbReference>
<dbReference type="EC" id="1.4.3.-" evidence="10"/>
<dbReference type="Gene3D" id="1.10.405.10">
    <property type="entry name" value="Guanine Nucleotide Dissociation Inhibitor, domain 1"/>
    <property type="match status" value="1"/>
</dbReference>
<evidence type="ECO:0000256" key="3">
    <source>
        <dbReference type="ARBA" id="ARBA00005995"/>
    </source>
</evidence>
<dbReference type="InterPro" id="IPR001613">
    <property type="entry name" value="Flavin_amine_oxidase"/>
</dbReference>
<organism evidence="12 13">
    <name type="scientific">Alosa alosa</name>
    <name type="common">allis shad</name>
    <dbReference type="NCBI Taxonomy" id="278164"/>
    <lineage>
        <taxon>Eukaryota</taxon>
        <taxon>Metazoa</taxon>
        <taxon>Chordata</taxon>
        <taxon>Craniata</taxon>
        <taxon>Vertebrata</taxon>
        <taxon>Euteleostomi</taxon>
        <taxon>Actinopterygii</taxon>
        <taxon>Neopterygii</taxon>
        <taxon>Teleostei</taxon>
        <taxon>Clupei</taxon>
        <taxon>Clupeiformes</taxon>
        <taxon>Clupeoidei</taxon>
        <taxon>Clupeidae</taxon>
        <taxon>Alosa</taxon>
    </lineage>
</organism>
<evidence type="ECO:0000256" key="5">
    <source>
        <dbReference type="ARBA" id="ARBA00022787"/>
    </source>
</evidence>
<accession>A0AAV6GFU9</accession>
<dbReference type="PRINTS" id="PR00757">
    <property type="entry name" value="AMINEOXDASEF"/>
</dbReference>
<dbReference type="InterPro" id="IPR050703">
    <property type="entry name" value="Flavin_MAO"/>
</dbReference>
<dbReference type="AlphaFoldDB" id="A0AAV6GFU9"/>
<comment type="similarity">
    <text evidence="3 10">Belongs to the flavin monoamine oxidase family.</text>
</comment>
<keyword evidence="5" id="KW-0472">Membrane</keyword>